<dbReference type="EMBL" id="HBUF01512298">
    <property type="protein sequence ID" value="CAG6746963.1"/>
    <property type="molecule type" value="Transcribed_RNA"/>
</dbReference>
<feature type="domain" description="Amidase" evidence="3">
    <location>
        <begin position="67"/>
        <end position="496"/>
    </location>
</feature>
<dbReference type="InterPro" id="IPR036928">
    <property type="entry name" value="AS_sf"/>
</dbReference>
<keyword evidence="4" id="KW-0378">Hydrolase</keyword>
<feature type="active site" description="Charge relay system" evidence="2">
    <location>
        <position position="198"/>
    </location>
</feature>
<sequence length="518" mass="57463">MDAFRRVFRGFLTFVRVCYDSTVNLIFSSLIYQDKPFPLPPPRHKIVLESANQIASKIRTRQISSVEVVQAFIDRINEVNPQLNAVVDNRFSEALEEAKLVDQKIALEEDISDKPYLGVPFTSKESTACNGLSYTLGLMSRKGKTAEEDAGIVERVKAAGGILLGVTNIPELMWSEARNMVYGQSNNPYNLCRTTGASSGGEACIVSACGSVLGLGTDLGGSIRIPALYCGIYGHKLTTGTTARRGIYGRTGKEGRSMLTSGPMVKHAEDLLPYSKCIVSPDKLPSLNLDKPVNLSELNIFYVEEPGDGKVSPMSNEMREAVRKCVKALSDVSQSETKDVSHIDQFRMGYDLWRYWTSKENECFTKMLVDYKGEAVWWRELLKLPLGMSNVTLPSLMKLVDMQLPFPSDQWAEENTNALRTKLTDLLGDNGVLVFPSAPETAPHHYVTFFRPFNFSYWALYNIVDFPVTNIPLGLNKNGLPLGVQVIATSNNDRLCFAVAEYLEKCGVAGWKPPFATD</sequence>
<dbReference type="AlphaFoldDB" id="A0A8D8QBA6"/>
<dbReference type="InterPro" id="IPR020556">
    <property type="entry name" value="Amidase_CS"/>
</dbReference>
<dbReference type="GO" id="GO:0016787">
    <property type="term" value="F:hydrolase activity"/>
    <property type="evidence" value="ECO:0007669"/>
    <property type="project" value="UniProtKB-KW"/>
</dbReference>
<dbReference type="Pfam" id="PF01425">
    <property type="entry name" value="Amidase"/>
    <property type="match status" value="1"/>
</dbReference>
<evidence type="ECO:0000313" key="4">
    <source>
        <dbReference type="EMBL" id="CAG6628673.1"/>
    </source>
</evidence>
<dbReference type="EMBL" id="HBUF01068502">
    <property type="protein sequence ID" value="CAG6628675.1"/>
    <property type="molecule type" value="Transcribed_RNA"/>
</dbReference>
<dbReference type="EMBL" id="HBUF01339357">
    <property type="protein sequence ID" value="CAG6700294.1"/>
    <property type="molecule type" value="Transcribed_RNA"/>
</dbReference>
<comment type="similarity">
    <text evidence="1">Belongs to the amidase family.</text>
</comment>
<dbReference type="Gene3D" id="3.90.1300.10">
    <property type="entry name" value="Amidase signature (AS) domain"/>
    <property type="match status" value="1"/>
</dbReference>
<dbReference type="PANTHER" id="PTHR43372">
    <property type="entry name" value="FATTY-ACID AMIDE HYDROLASE"/>
    <property type="match status" value="1"/>
</dbReference>
<evidence type="ECO:0000256" key="1">
    <source>
        <dbReference type="ARBA" id="ARBA00009199"/>
    </source>
</evidence>
<evidence type="ECO:0000256" key="2">
    <source>
        <dbReference type="PIRSR" id="PIRSR001221-1"/>
    </source>
</evidence>
<dbReference type="InterPro" id="IPR023631">
    <property type="entry name" value="Amidase_dom"/>
</dbReference>
<reference evidence="4" key="1">
    <citation type="submission" date="2021-05" db="EMBL/GenBank/DDBJ databases">
        <authorList>
            <person name="Alioto T."/>
            <person name="Alioto T."/>
            <person name="Gomez Garrido J."/>
        </authorList>
    </citation>
    <scope>NUCLEOTIDE SEQUENCE</scope>
</reference>
<dbReference type="PIRSF" id="PIRSF001221">
    <property type="entry name" value="Amidase_fungi"/>
    <property type="match status" value="1"/>
</dbReference>
<feature type="active site" description="Charge relay system" evidence="2">
    <location>
        <position position="124"/>
    </location>
</feature>
<protein>
    <submittedName>
        <fullName evidence="4">Fatty-acid amide hydrolase 2</fullName>
    </submittedName>
</protein>
<dbReference type="GO" id="GO:0012505">
    <property type="term" value="C:endomembrane system"/>
    <property type="evidence" value="ECO:0007669"/>
    <property type="project" value="TreeGrafter"/>
</dbReference>
<organism evidence="4">
    <name type="scientific">Cacopsylla melanoneura</name>
    <dbReference type="NCBI Taxonomy" id="428564"/>
    <lineage>
        <taxon>Eukaryota</taxon>
        <taxon>Metazoa</taxon>
        <taxon>Ecdysozoa</taxon>
        <taxon>Arthropoda</taxon>
        <taxon>Hexapoda</taxon>
        <taxon>Insecta</taxon>
        <taxon>Pterygota</taxon>
        <taxon>Neoptera</taxon>
        <taxon>Paraneoptera</taxon>
        <taxon>Hemiptera</taxon>
        <taxon>Sternorrhyncha</taxon>
        <taxon>Psylloidea</taxon>
        <taxon>Psyllidae</taxon>
        <taxon>Psyllinae</taxon>
        <taxon>Cacopsylla</taxon>
    </lineage>
</organism>
<dbReference type="InterPro" id="IPR052739">
    <property type="entry name" value="FAAH2"/>
</dbReference>
<feature type="active site" description="Acyl-ester intermediate" evidence="2">
    <location>
        <position position="222"/>
    </location>
</feature>
<dbReference type="SUPFAM" id="SSF75304">
    <property type="entry name" value="Amidase signature (AS) enzymes"/>
    <property type="match status" value="1"/>
</dbReference>
<name>A0A8D8QBA6_9HEMI</name>
<accession>A0A8D8QBA6</accession>
<dbReference type="EMBL" id="HBUF01323717">
    <property type="protein sequence ID" value="CAG6695491.1"/>
    <property type="molecule type" value="Transcribed_RNA"/>
</dbReference>
<dbReference type="EMBL" id="HBUF01068500">
    <property type="protein sequence ID" value="CAG6628673.1"/>
    <property type="molecule type" value="Transcribed_RNA"/>
</dbReference>
<evidence type="ECO:0000259" key="3">
    <source>
        <dbReference type="Pfam" id="PF01425"/>
    </source>
</evidence>
<proteinExistence type="inferred from homology"/>
<dbReference type="PANTHER" id="PTHR43372:SF1">
    <property type="entry name" value="LD38433P"/>
    <property type="match status" value="1"/>
</dbReference>
<dbReference type="PROSITE" id="PS00571">
    <property type="entry name" value="AMIDASES"/>
    <property type="match status" value="1"/>
</dbReference>